<dbReference type="Proteomes" id="UP000295680">
    <property type="component" value="Unassembled WGS sequence"/>
</dbReference>
<keyword evidence="2 6" id="KW-0808">Transferase</keyword>
<sequence length="345" mass="36358">MTDMDDLLAALANRDSPVDRESWHTFFNRLVSRKLHRGEAAAVLTSLSTAMPDHDTLGALLDCLDERRPAPAVGFAGAVNIVGTGGGPRTFNVSTAAAVVAAAMGARVVKTGSRRYTSRYGSLDLLDRLGVRLTTSYEETAEALDRFGVAFAGLFVYPAEIALLAKEILPLDLRTVGRFVNSVGPFLAAMPVSQQLTGVANPAVLPGLRYLAGRLPDRQVWLCHNHLGVDELVGFADNLILCGEDEQRLPADTYTRPGGALTDLASTGCDPVEQFLDVLTGQASATAVDAVCLNAAALAVLNGLYGDIASAVLAAEDTVHNGAAVDLVHRMRTARATNLLAAGHV</sequence>
<dbReference type="SUPFAM" id="SSF52418">
    <property type="entry name" value="Nucleoside phosphorylase/phosphoribosyltransferase catalytic domain"/>
    <property type="match status" value="1"/>
</dbReference>
<dbReference type="PANTHER" id="PTHR43285:SF2">
    <property type="entry name" value="ANTHRANILATE PHOSPHORIBOSYLTRANSFERASE"/>
    <property type="match status" value="1"/>
</dbReference>
<dbReference type="EMBL" id="SLWS01000003">
    <property type="protein sequence ID" value="TCO60583.1"/>
    <property type="molecule type" value="Genomic_DNA"/>
</dbReference>
<keyword evidence="3" id="KW-0822">Tryptophan biosynthesis</keyword>
<dbReference type="Pfam" id="PF00591">
    <property type="entry name" value="Glycos_transf_3"/>
    <property type="match status" value="1"/>
</dbReference>
<keyword evidence="4" id="KW-0057">Aromatic amino acid biosynthesis</keyword>
<dbReference type="PANTHER" id="PTHR43285">
    <property type="entry name" value="ANTHRANILATE PHOSPHORIBOSYLTRANSFERASE"/>
    <property type="match status" value="1"/>
</dbReference>
<keyword evidence="7" id="KW-1185">Reference proteome</keyword>
<feature type="domain" description="Glycosyl transferase family 3" evidence="5">
    <location>
        <begin position="78"/>
        <end position="324"/>
    </location>
</feature>
<evidence type="ECO:0000256" key="3">
    <source>
        <dbReference type="ARBA" id="ARBA00022822"/>
    </source>
</evidence>
<keyword evidence="1 6" id="KW-0328">Glycosyltransferase</keyword>
<dbReference type="AlphaFoldDB" id="A0A4R2JKM2"/>
<dbReference type="GO" id="GO:0004048">
    <property type="term" value="F:anthranilate phosphoribosyltransferase activity"/>
    <property type="evidence" value="ECO:0007669"/>
    <property type="project" value="InterPro"/>
</dbReference>
<dbReference type="InterPro" id="IPR005940">
    <property type="entry name" value="Anthranilate_Pribosyl_Tfrase"/>
</dbReference>
<accession>A0A4R2JKM2</accession>
<comment type="caution">
    <text evidence="6">The sequence shown here is derived from an EMBL/GenBank/DDBJ whole genome shotgun (WGS) entry which is preliminary data.</text>
</comment>
<reference evidence="6 7" key="1">
    <citation type="submission" date="2019-03" db="EMBL/GenBank/DDBJ databases">
        <title>Genomic Encyclopedia of Type Strains, Phase IV (KMG-IV): sequencing the most valuable type-strain genomes for metagenomic binning, comparative biology and taxonomic classification.</title>
        <authorList>
            <person name="Goeker M."/>
        </authorList>
    </citation>
    <scope>NUCLEOTIDE SEQUENCE [LARGE SCALE GENOMIC DNA]</scope>
    <source>
        <strain evidence="6 7">DSM 45934</strain>
    </source>
</reference>
<organism evidence="6 7">
    <name type="scientific">Actinocrispum wychmicini</name>
    <dbReference type="NCBI Taxonomy" id="1213861"/>
    <lineage>
        <taxon>Bacteria</taxon>
        <taxon>Bacillati</taxon>
        <taxon>Actinomycetota</taxon>
        <taxon>Actinomycetes</taxon>
        <taxon>Pseudonocardiales</taxon>
        <taxon>Pseudonocardiaceae</taxon>
        <taxon>Actinocrispum</taxon>
    </lineage>
</organism>
<dbReference type="GO" id="GO:0000162">
    <property type="term" value="P:L-tryptophan biosynthetic process"/>
    <property type="evidence" value="ECO:0007669"/>
    <property type="project" value="UniProtKB-KW"/>
</dbReference>
<dbReference type="InterPro" id="IPR000312">
    <property type="entry name" value="Glycosyl_Trfase_fam3"/>
</dbReference>
<dbReference type="Gene3D" id="3.40.1030.10">
    <property type="entry name" value="Nucleoside phosphorylase/phosphoribosyltransferase catalytic domain"/>
    <property type="match status" value="1"/>
</dbReference>
<evidence type="ECO:0000256" key="2">
    <source>
        <dbReference type="ARBA" id="ARBA00022679"/>
    </source>
</evidence>
<evidence type="ECO:0000259" key="5">
    <source>
        <dbReference type="Pfam" id="PF00591"/>
    </source>
</evidence>
<dbReference type="InterPro" id="IPR035902">
    <property type="entry name" value="Nuc_phospho_transferase"/>
</dbReference>
<keyword evidence="3" id="KW-0028">Amino-acid biosynthesis</keyword>
<evidence type="ECO:0000256" key="1">
    <source>
        <dbReference type="ARBA" id="ARBA00022676"/>
    </source>
</evidence>
<gene>
    <name evidence="6" type="ORF">EV192_103158</name>
</gene>
<evidence type="ECO:0000313" key="7">
    <source>
        <dbReference type="Proteomes" id="UP000295680"/>
    </source>
</evidence>
<evidence type="ECO:0000256" key="4">
    <source>
        <dbReference type="ARBA" id="ARBA00023141"/>
    </source>
</evidence>
<name>A0A4R2JKM2_9PSEU</name>
<evidence type="ECO:0000313" key="6">
    <source>
        <dbReference type="EMBL" id="TCO60583.1"/>
    </source>
</evidence>
<proteinExistence type="predicted"/>
<dbReference type="GO" id="GO:0005829">
    <property type="term" value="C:cytosol"/>
    <property type="evidence" value="ECO:0007669"/>
    <property type="project" value="TreeGrafter"/>
</dbReference>
<protein>
    <submittedName>
        <fullName evidence="6">Anthranilate phosphoribosyltransferase</fullName>
    </submittedName>
</protein>